<protein>
    <submittedName>
        <fullName evidence="8">Zinc/iron permease</fullName>
    </submittedName>
</protein>
<reference evidence="8" key="1">
    <citation type="submission" date="2019-10" db="EMBL/GenBank/DDBJ databases">
        <authorList>
            <consortium name="DOE Joint Genome Institute"/>
            <person name="Kuo A."/>
            <person name="Miyauchi S."/>
            <person name="Kiss E."/>
            <person name="Drula E."/>
            <person name="Kohler A."/>
            <person name="Sanchez-Garcia M."/>
            <person name="Andreopoulos B."/>
            <person name="Barry K.W."/>
            <person name="Bonito G."/>
            <person name="Buee M."/>
            <person name="Carver A."/>
            <person name="Chen C."/>
            <person name="Cichocki N."/>
            <person name="Clum A."/>
            <person name="Culley D."/>
            <person name="Crous P.W."/>
            <person name="Fauchery L."/>
            <person name="Girlanda M."/>
            <person name="Hayes R."/>
            <person name="Keri Z."/>
            <person name="LaButti K."/>
            <person name="Lipzen A."/>
            <person name="Lombard V."/>
            <person name="Magnuson J."/>
            <person name="Maillard F."/>
            <person name="Morin E."/>
            <person name="Murat C."/>
            <person name="Nolan M."/>
            <person name="Ohm R."/>
            <person name="Pangilinan J."/>
            <person name="Pereira M."/>
            <person name="Perotto S."/>
            <person name="Peter M."/>
            <person name="Riley R."/>
            <person name="Sitrit Y."/>
            <person name="Stielow B."/>
            <person name="Szollosi G."/>
            <person name="Zifcakova L."/>
            <person name="Stursova M."/>
            <person name="Spatafora J.W."/>
            <person name="Tedersoo L."/>
            <person name="Vaario L.-M."/>
            <person name="Yamada A."/>
            <person name="Yan M."/>
            <person name="Wang P."/>
            <person name="Xu J."/>
            <person name="Bruns T."/>
            <person name="Baldrian P."/>
            <person name="Vilgalys R."/>
            <person name="Henrissat B."/>
            <person name="Grigoriev I.V."/>
            <person name="Hibbett D."/>
            <person name="Nagy L.G."/>
            <person name="Martin F.M."/>
        </authorList>
    </citation>
    <scope>NUCLEOTIDE SEQUENCE</scope>
    <source>
        <strain evidence="8">BED1</strain>
    </source>
</reference>
<dbReference type="PANTHER" id="PTHR16133:SF0">
    <property type="entry name" value="ZINC_IRON REGULATED TRANSPORTER-RELATED PROTEIN 102B, ISOFORM E"/>
    <property type="match status" value="1"/>
</dbReference>
<evidence type="ECO:0000256" key="2">
    <source>
        <dbReference type="ARBA" id="ARBA00004394"/>
    </source>
</evidence>
<name>A0AAD4BXJ5_BOLED</name>
<accession>A0AAD4BXJ5</accession>
<keyword evidence="4 7" id="KW-1133">Transmembrane helix</keyword>
<feature type="transmembrane region" description="Helical" evidence="7">
    <location>
        <begin position="224"/>
        <end position="246"/>
    </location>
</feature>
<feature type="transmembrane region" description="Helical" evidence="7">
    <location>
        <begin position="61"/>
        <end position="79"/>
    </location>
</feature>
<dbReference type="GO" id="GO:0006829">
    <property type="term" value="P:zinc ion transport"/>
    <property type="evidence" value="ECO:0007669"/>
    <property type="project" value="InterPro"/>
</dbReference>
<dbReference type="Proteomes" id="UP001194468">
    <property type="component" value="Unassembled WGS sequence"/>
</dbReference>
<dbReference type="InterPro" id="IPR003689">
    <property type="entry name" value="ZIP"/>
</dbReference>
<organism evidence="8 9">
    <name type="scientific">Boletus edulis BED1</name>
    <dbReference type="NCBI Taxonomy" id="1328754"/>
    <lineage>
        <taxon>Eukaryota</taxon>
        <taxon>Fungi</taxon>
        <taxon>Dikarya</taxon>
        <taxon>Basidiomycota</taxon>
        <taxon>Agaricomycotina</taxon>
        <taxon>Agaricomycetes</taxon>
        <taxon>Agaricomycetidae</taxon>
        <taxon>Boletales</taxon>
        <taxon>Boletineae</taxon>
        <taxon>Boletaceae</taxon>
        <taxon>Boletoideae</taxon>
        <taxon>Boletus</taxon>
    </lineage>
</organism>
<evidence type="ECO:0000256" key="6">
    <source>
        <dbReference type="ARBA" id="ARBA00023136"/>
    </source>
</evidence>
<dbReference type="GO" id="GO:0000139">
    <property type="term" value="C:Golgi membrane"/>
    <property type="evidence" value="ECO:0007669"/>
    <property type="project" value="UniProtKB-SubCell"/>
</dbReference>
<keyword evidence="6 7" id="KW-0472">Membrane</keyword>
<evidence type="ECO:0000256" key="5">
    <source>
        <dbReference type="ARBA" id="ARBA00023034"/>
    </source>
</evidence>
<feature type="transmembrane region" description="Helical" evidence="7">
    <location>
        <begin position="267"/>
        <end position="285"/>
    </location>
</feature>
<dbReference type="EMBL" id="WHUW01000008">
    <property type="protein sequence ID" value="KAF8442885.1"/>
    <property type="molecule type" value="Genomic_DNA"/>
</dbReference>
<evidence type="ECO:0000313" key="9">
    <source>
        <dbReference type="Proteomes" id="UP001194468"/>
    </source>
</evidence>
<evidence type="ECO:0000256" key="4">
    <source>
        <dbReference type="ARBA" id="ARBA00022989"/>
    </source>
</evidence>
<feature type="transmembrane region" description="Helical" evidence="7">
    <location>
        <begin position="161"/>
        <end position="185"/>
    </location>
</feature>
<evidence type="ECO:0000313" key="8">
    <source>
        <dbReference type="EMBL" id="KAF8442885.1"/>
    </source>
</evidence>
<comment type="caution">
    <text evidence="8">The sequence shown here is derived from an EMBL/GenBank/DDBJ whole genome shotgun (WGS) entry which is preliminary data.</text>
</comment>
<evidence type="ECO:0000256" key="3">
    <source>
        <dbReference type="ARBA" id="ARBA00022692"/>
    </source>
</evidence>
<keyword evidence="5" id="KW-0333">Golgi apparatus</keyword>
<sequence>MSLVLGAVSYGIGLAPLSVPLSKKQLSVLSNLGTGLLIGTAIGVILPEGIEELVTGERSSYSFNIGLPILLGFAAMFVLEEYASHGLLHAHSSTSQPGGLVFDVNLEERGHLPAPEHPPLRHAETSGVRRAYPLSLGLIIHALIDGYALGVSASNTRSPNLSIIVFLAIIVHKAPTALALTTALLANSLPVMECKRYLLYFSLATPVSSILTYGLYAFNSEKNTGTWAGSALLFSGGTFLYVASVMQPVSDHASESPASEIGKTVRIVLLVGGMFFPLLAGQIVVHKH</sequence>
<keyword evidence="9" id="KW-1185">Reference proteome</keyword>
<gene>
    <name evidence="8" type="ORF">L210DRAFT_3396369</name>
</gene>
<feature type="transmembrane region" description="Helical" evidence="7">
    <location>
        <begin position="131"/>
        <end position="149"/>
    </location>
</feature>
<dbReference type="AlphaFoldDB" id="A0AAD4BXJ5"/>
<reference evidence="8" key="2">
    <citation type="journal article" date="2020" name="Nat. Commun.">
        <title>Large-scale genome sequencing of mycorrhizal fungi provides insights into the early evolution of symbiotic traits.</title>
        <authorList>
            <person name="Miyauchi S."/>
            <person name="Kiss E."/>
            <person name="Kuo A."/>
            <person name="Drula E."/>
            <person name="Kohler A."/>
            <person name="Sanchez-Garcia M."/>
            <person name="Morin E."/>
            <person name="Andreopoulos B."/>
            <person name="Barry K.W."/>
            <person name="Bonito G."/>
            <person name="Buee M."/>
            <person name="Carver A."/>
            <person name="Chen C."/>
            <person name="Cichocki N."/>
            <person name="Clum A."/>
            <person name="Culley D."/>
            <person name="Crous P.W."/>
            <person name="Fauchery L."/>
            <person name="Girlanda M."/>
            <person name="Hayes R.D."/>
            <person name="Keri Z."/>
            <person name="LaButti K."/>
            <person name="Lipzen A."/>
            <person name="Lombard V."/>
            <person name="Magnuson J."/>
            <person name="Maillard F."/>
            <person name="Murat C."/>
            <person name="Nolan M."/>
            <person name="Ohm R.A."/>
            <person name="Pangilinan J."/>
            <person name="Pereira M.F."/>
            <person name="Perotto S."/>
            <person name="Peter M."/>
            <person name="Pfister S."/>
            <person name="Riley R."/>
            <person name="Sitrit Y."/>
            <person name="Stielow J.B."/>
            <person name="Szollosi G."/>
            <person name="Zifcakova L."/>
            <person name="Stursova M."/>
            <person name="Spatafora J.W."/>
            <person name="Tedersoo L."/>
            <person name="Vaario L.M."/>
            <person name="Yamada A."/>
            <person name="Yan M."/>
            <person name="Wang P."/>
            <person name="Xu J."/>
            <person name="Bruns T."/>
            <person name="Baldrian P."/>
            <person name="Vilgalys R."/>
            <person name="Dunand C."/>
            <person name="Henrissat B."/>
            <person name="Grigoriev I.V."/>
            <person name="Hibbett D."/>
            <person name="Nagy L.G."/>
            <person name="Martin F.M."/>
        </authorList>
    </citation>
    <scope>NUCLEOTIDE SEQUENCE</scope>
    <source>
        <strain evidence="8">BED1</strain>
    </source>
</reference>
<dbReference type="Pfam" id="PF02535">
    <property type="entry name" value="Zip"/>
    <property type="match status" value="1"/>
</dbReference>
<dbReference type="InterPro" id="IPR045891">
    <property type="entry name" value="ZIP9"/>
</dbReference>
<evidence type="ECO:0000256" key="1">
    <source>
        <dbReference type="ARBA" id="ARBA00004127"/>
    </source>
</evidence>
<evidence type="ECO:0000256" key="7">
    <source>
        <dbReference type="SAM" id="Phobius"/>
    </source>
</evidence>
<dbReference type="GO" id="GO:0046873">
    <property type="term" value="F:metal ion transmembrane transporter activity"/>
    <property type="evidence" value="ECO:0007669"/>
    <property type="project" value="InterPro"/>
</dbReference>
<feature type="transmembrane region" description="Helical" evidence="7">
    <location>
        <begin position="197"/>
        <end position="218"/>
    </location>
</feature>
<dbReference type="PANTHER" id="PTHR16133">
    <property type="entry name" value="SOLUTE CARRIER FAMILY 39 ZINC TRANSPORTER , MEMBER 9-RELATED"/>
    <property type="match status" value="1"/>
</dbReference>
<proteinExistence type="predicted"/>
<feature type="transmembrane region" description="Helical" evidence="7">
    <location>
        <begin position="26"/>
        <end position="46"/>
    </location>
</feature>
<comment type="subcellular location">
    <subcellularLocation>
        <location evidence="1">Endomembrane system</location>
        <topology evidence="1">Multi-pass membrane protein</topology>
    </subcellularLocation>
    <subcellularLocation>
        <location evidence="2">Golgi apparatus membrane</location>
    </subcellularLocation>
</comment>
<keyword evidence="3 7" id="KW-0812">Transmembrane</keyword>